<evidence type="ECO:0000256" key="10">
    <source>
        <dbReference type="ARBA" id="ARBA00023136"/>
    </source>
</evidence>
<evidence type="ECO:0000256" key="11">
    <source>
        <dbReference type="ARBA" id="ARBA00023237"/>
    </source>
</evidence>
<dbReference type="InterPro" id="IPR023997">
    <property type="entry name" value="TonB-dep_OMP_SusC/RagA_CS"/>
</dbReference>
<keyword evidence="18" id="KW-1185">Reference proteome</keyword>
<comment type="subcellular location">
    <subcellularLocation>
        <location evidence="1 12">Cell outer membrane</location>
        <topology evidence="1 12">Multi-pass membrane protein</topology>
    </subcellularLocation>
</comment>
<dbReference type="InterPro" id="IPR036942">
    <property type="entry name" value="Beta-barrel_TonB_sf"/>
</dbReference>
<dbReference type="PANTHER" id="PTHR32552:SF68">
    <property type="entry name" value="FERRICHROME OUTER MEMBRANE TRANSPORTER_PHAGE RECEPTOR"/>
    <property type="match status" value="1"/>
</dbReference>
<evidence type="ECO:0000256" key="8">
    <source>
        <dbReference type="ARBA" id="ARBA00023065"/>
    </source>
</evidence>
<dbReference type="Gene3D" id="2.60.40.1120">
    <property type="entry name" value="Carboxypeptidase-like, regulatory domain"/>
    <property type="match status" value="1"/>
</dbReference>
<dbReference type="Pfam" id="PF07660">
    <property type="entry name" value="STN"/>
    <property type="match status" value="1"/>
</dbReference>
<keyword evidence="6" id="KW-0732">Signal</keyword>
<dbReference type="NCBIfam" id="TIGR04057">
    <property type="entry name" value="SusC_RagA_signa"/>
    <property type="match status" value="1"/>
</dbReference>
<keyword evidence="9 13" id="KW-0798">TonB box</keyword>
<keyword evidence="2 12" id="KW-0813">Transport</keyword>
<dbReference type="SUPFAM" id="SSF49464">
    <property type="entry name" value="Carboxypeptidase regulatory domain-like"/>
    <property type="match status" value="1"/>
</dbReference>
<comment type="similarity">
    <text evidence="12 13">Belongs to the TonB-dependent receptor family.</text>
</comment>
<sequence>MQNQLTSLKAKKNYLSLKQITLRMKILSFLLFVCALHISAKSLSQTVTIHTNHKEIAAILQLVKNQTGYNFLYNNKLLEELPPVTISVRNMPLSSFLDLLLADKNLTYTLSGKNILISRERTKRSGHIEAAESFPVEKPQQPITGQVKDSLGTALAGVSISVKNSALETITDEQGRFSIQVSPEDVLIFKYVGYATKQVSVGNRRTLNILLQQTVSDIDEVIVTALGIKREEKALGYAQQTLNAEQLSSAVSSNWSEGLKGKVAGLNIISGGTGPINSQSIQLRGATSLDPGSNYALIVIDGVPMDQETTAYGNNVGAAYGTEAPVDYGNAVSELRQEDIQSVTVLKGPSAAALYGSRAANGALIITTKSGQKNQKLGITFYSSTLLDNIINWPNYQYEYGAGGTSRKDANGNPYYSFGDSEDGPSTNTPEAYGPKFEGQYYYQYDPVTQAQGAERTLWRPYKNNMKDFFRLGSTFENAVSFQGGDDKGSMRLNIAHTDNNYIAPNTGFKKNTISFNGNYQVTQRVKLTTSLNYNNRTSDNLPAFGISNGSLGYFMMFLMPSVDINWYKPIWQNGKENLEQLNPFSAWSSNPYFLMYVDKNPLSSNQIVGNVKTDIKISENWDVMGRLSMNSLTQLRETQRGYSSKKHPRGYYGRQDVASQEINMDFLTSYKNVIGDDFHYNVMAGGSRMSYDHRNVMSSVDALIVPTVFSLANGVNNPLVTTNDVRRQINSLYGMASLSWRDKIFLDLTGRNDWSSTLPANSNSYFYPSATSSFILSDLFQLPQQISYLKYRASYARVGSDADPYQTSKYYSQSGFPSSAEVPSTMHNTNLKPEITSSWETGIDLKLFNSRLGVDATYYSSSTENQILALPADIVAGYSNRVINAGEVRNKGVELVVTGTPIKSPDWEWTVIGNWATNDNKIMALTDNLEQQTLTTVWQGHLIATVGGSTSDLWGTKFIRDPDGNIVFANGVPTRGSVPEYIGNTAPEWKAGLTSTLKYKNIRLSFTLDGQYGGLIFSGTYNRASWAGTLPNTIPGRDEGFIVGDGVVKNPDGSYTPNTVQADPQAYYGQVHQTTEAGVFASDFIKLREVSLSYQIPKRHLQRFRIDGLSLSLFGRNLAVFDKFPMFDPEAGTMNGTVFIPGLEITPMPYTAVYGCNLKIDF</sequence>
<dbReference type="PROSITE" id="PS52016">
    <property type="entry name" value="TONB_DEPENDENT_REC_3"/>
    <property type="match status" value="1"/>
</dbReference>
<reference evidence="18" key="1">
    <citation type="journal article" date="2019" name="Int. J. Syst. Evol. Microbiol.">
        <title>The Global Catalogue of Microorganisms (GCM) 10K type strain sequencing project: providing services to taxonomists for standard genome sequencing and annotation.</title>
        <authorList>
            <consortium name="The Broad Institute Genomics Platform"/>
            <consortium name="The Broad Institute Genome Sequencing Center for Infectious Disease"/>
            <person name="Wu L."/>
            <person name="Ma J."/>
        </authorList>
    </citation>
    <scope>NUCLEOTIDE SEQUENCE [LARGE SCALE GENOMIC DNA]</scope>
    <source>
        <strain evidence="18">CGMCC 1.15342</strain>
    </source>
</reference>
<evidence type="ECO:0000256" key="9">
    <source>
        <dbReference type="ARBA" id="ARBA00023077"/>
    </source>
</evidence>
<keyword evidence="4" id="KW-0410">Iron transport</keyword>
<keyword evidence="10 12" id="KW-0472">Membrane</keyword>
<dbReference type="InterPro" id="IPR037066">
    <property type="entry name" value="Plug_dom_sf"/>
</dbReference>
<dbReference type="SUPFAM" id="SSF56935">
    <property type="entry name" value="Porins"/>
    <property type="match status" value="1"/>
</dbReference>
<comment type="caution">
    <text evidence="17">The sequence shown here is derived from an EMBL/GenBank/DDBJ whole genome shotgun (WGS) entry which is preliminary data.</text>
</comment>
<name>A0ABQ1MWC3_9SPHI</name>
<keyword evidence="11 12" id="KW-0998">Cell outer membrane</keyword>
<dbReference type="Pfam" id="PF13715">
    <property type="entry name" value="CarbopepD_reg_2"/>
    <property type="match status" value="1"/>
</dbReference>
<gene>
    <name evidence="17" type="ORF">GCM10011386_45590</name>
</gene>
<evidence type="ECO:0000313" key="17">
    <source>
        <dbReference type="EMBL" id="GGC48262.1"/>
    </source>
</evidence>
<dbReference type="InterPro" id="IPR012910">
    <property type="entry name" value="Plug_dom"/>
</dbReference>
<dbReference type="Proteomes" id="UP000597338">
    <property type="component" value="Unassembled WGS sequence"/>
</dbReference>
<protein>
    <submittedName>
        <fullName evidence="17">SusC/RagA family TonB-linked outer membrane protein</fullName>
    </submittedName>
</protein>
<dbReference type="InterPro" id="IPR008969">
    <property type="entry name" value="CarboxyPept-like_regulatory"/>
</dbReference>
<evidence type="ECO:0000256" key="7">
    <source>
        <dbReference type="ARBA" id="ARBA00023004"/>
    </source>
</evidence>
<evidence type="ECO:0000256" key="1">
    <source>
        <dbReference type="ARBA" id="ARBA00004571"/>
    </source>
</evidence>
<dbReference type="Pfam" id="PF00593">
    <property type="entry name" value="TonB_dep_Rec_b-barrel"/>
    <property type="match status" value="1"/>
</dbReference>
<evidence type="ECO:0000256" key="13">
    <source>
        <dbReference type="RuleBase" id="RU003357"/>
    </source>
</evidence>
<dbReference type="InterPro" id="IPR023996">
    <property type="entry name" value="TonB-dep_OMP_SusC/RagA"/>
</dbReference>
<dbReference type="InterPro" id="IPR011662">
    <property type="entry name" value="Secretin/TonB_short_N"/>
</dbReference>
<evidence type="ECO:0000259" key="15">
    <source>
        <dbReference type="Pfam" id="PF07660"/>
    </source>
</evidence>
<feature type="domain" description="TonB-dependent receptor-like beta-barrel" evidence="14">
    <location>
        <begin position="605"/>
        <end position="1044"/>
    </location>
</feature>
<keyword evidence="5 12" id="KW-0812">Transmembrane</keyword>
<feature type="domain" description="TonB-dependent receptor plug" evidence="16">
    <location>
        <begin position="237"/>
        <end position="363"/>
    </location>
</feature>
<evidence type="ECO:0000313" key="18">
    <source>
        <dbReference type="Proteomes" id="UP000597338"/>
    </source>
</evidence>
<proteinExistence type="inferred from homology"/>
<dbReference type="NCBIfam" id="TIGR04056">
    <property type="entry name" value="OMP_RagA_SusC"/>
    <property type="match status" value="1"/>
</dbReference>
<dbReference type="Gene3D" id="2.40.170.20">
    <property type="entry name" value="TonB-dependent receptor, beta-barrel domain"/>
    <property type="match status" value="1"/>
</dbReference>
<dbReference type="EMBL" id="BMIK01000029">
    <property type="protein sequence ID" value="GGC48262.1"/>
    <property type="molecule type" value="Genomic_DNA"/>
</dbReference>
<accession>A0ABQ1MWC3</accession>
<evidence type="ECO:0000256" key="12">
    <source>
        <dbReference type="PROSITE-ProRule" id="PRU01360"/>
    </source>
</evidence>
<keyword evidence="8" id="KW-0406">Ion transport</keyword>
<organism evidence="17 18">
    <name type="scientific">Parapedobacter defluvii</name>
    <dbReference type="NCBI Taxonomy" id="2045106"/>
    <lineage>
        <taxon>Bacteria</taxon>
        <taxon>Pseudomonadati</taxon>
        <taxon>Bacteroidota</taxon>
        <taxon>Sphingobacteriia</taxon>
        <taxon>Sphingobacteriales</taxon>
        <taxon>Sphingobacteriaceae</taxon>
        <taxon>Parapedobacter</taxon>
    </lineage>
</organism>
<dbReference type="Pfam" id="PF07715">
    <property type="entry name" value="Plug"/>
    <property type="match status" value="1"/>
</dbReference>
<dbReference type="InterPro" id="IPR039426">
    <property type="entry name" value="TonB-dep_rcpt-like"/>
</dbReference>
<dbReference type="InterPro" id="IPR000531">
    <property type="entry name" value="Beta-barrel_TonB"/>
</dbReference>
<dbReference type="Gene3D" id="2.170.130.10">
    <property type="entry name" value="TonB-dependent receptor, plug domain"/>
    <property type="match status" value="1"/>
</dbReference>
<evidence type="ECO:0000256" key="4">
    <source>
        <dbReference type="ARBA" id="ARBA00022496"/>
    </source>
</evidence>
<evidence type="ECO:0000256" key="5">
    <source>
        <dbReference type="ARBA" id="ARBA00022692"/>
    </source>
</evidence>
<keyword evidence="3 12" id="KW-1134">Transmembrane beta strand</keyword>
<evidence type="ECO:0000256" key="6">
    <source>
        <dbReference type="ARBA" id="ARBA00022729"/>
    </source>
</evidence>
<dbReference type="PANTHER" id="PTHR32552">
    <property type="entry name" value="FERRICHROME IRON RECEPTOR-RELATED"/>
    <property type="match status" value="1"/>
</dbReference>
<evidence type="ECO:0000256" key="2">
    <source>
        <dbReference type="ARBA" id="ARBA00022448"/>
    </source>
</evidence>
<evidence type="ECO:0000259" key="16">
    <source>
        <dbReference type="Pfam" id="PF07715"/>
    </source>
</evidence>
<evidence type="ECO:0000259" key="14">
    <source>
        <dbReference type="Pfam" id="PF00593"/>
    </source>
</evidence>
<feature type="domain" description="Secretin/TonB short N-terminal" evidence="15">
    <location>
        <begin position="69"/>
        <end position="119"/>
    </location>
</feature>
<keyword evidence="7" id="KW-0408">Iron</keyword>
<evidence type="ECO:0000256" key="3">
    <source>
        <dbReference type="ARBA" id="ARBA00022452"/>
    </source>
</evidence>